<gene>
    <name evidence="1" type="ORF">7F3_16</name>
</gene>
<reference evidence="1" key="1">
    <citation type="submission" date="2017-06" db="EMBL/GenBank/DDBJ databases">
        <title>Novel phages from South African skin metaviromes.</title>
        <authorList>
            <person name="van Zyl L.J."/>
            <person name="Abrahams Y."/>
            <person name="Stander E.A."/>
            <person name="Kirby B.M."/>
            <person name="Clavaud C."/>
            <person name="Farcet C."/>
            <person name="Breton L."/>
            <person name="Trindade M.I."/>
        </authorList>
    </citation>
    <scope>NUCLEOTIDE SEQUENCE</scope>
</reference>
<proteinExistence type="predicted"/>
<dbReference type="EMBL" id="MF417944">
    <property type="protein sequence ID" value="ASN72189.1"/>
    <property type="molecule type" value="Genomic_DNA"/>
</dbReference>
<protein>
    <submittedName>
        <fullName evidence="1">Uncharacterized protein</fullName>
    </submittedName>
</protein>
<evidence type="ECO:0000313" key="1">
    <source>
        <dbReference type="EMBL" id="ASN72189.1"/>
    </source>
</evidence>
<organism evidence="1">
    <name type="scientific">uncultured Caudovirales phage</name>
    <dbReference type="NCBI Taxonomy" id="2100421"/>
    <lineage>
        <taxon>Viruses</taxon>
        <taxon>Duplodnaviria</taxon>
        <taxon>Heunggongvirae</taxon>
        <taxon>Uroviricota</taxon>
        <taxon>Caudoviricetes</taxon>
        <taxon>Peduoviridae</taxon>
        <taxon>Maltschvirus</taxon>
        <taxon>Maltschvirus maltsch</taxon>
    </lineage>
</organism>
<accession>A0A2H4JC17</accession>
<name>A0A2H4JC17_9CAUD</name>
<sequence>MGIKTIDAFWNRENLFNLNENFQKHDKKIEEFARVSLDILNKEMLSAEEFEQLQITLNGLLKEGNVSVNDINTNLGKIGLSHLADEVIQAIAGTASVNAIPTDLSITTNKIADGAITADKTTFITGGKNLFNKDKAFIGKLLNNSGGMVDSSTYDVSQDIFLNKGQQITISKLRNYVFINKETNEVISDATTRTNFTFTAPNEGIFRFTIFHTDLDTTQVEYGNVATKFEPYHLKLSDNISLGKVNVDATSNYVLTKKDNNIDFATLLNGKTLEIRTVKNGSRNDSFNFDRAFYDGKLVHSLGDDITPVRTFTTVGANHGYTSVISIPNTDKTKNDLGSVWSDGNTEYVLLRIVDGNLILGLPYDDSKGYVSSTANPSKPSTDLTHVRNATHTNNISISNTITTSQLYPSTGQVSVNYYTDGQLVDENGEYKCNKIEIVENYQILDYKAIIDFAKNNVGKDYADYRDDIQGVLAMSNTFTYYDRGKCTTSHSIRALQKVLMARTGVLQSVLLEHPTYKTFRYVPNVKVMGNIDFTKPIDLSTYNTSNFIYKENLIDPTKPVDRYIDYIQNGNNVELAFTMGHIVDKTNSKYEDRLSNVPNILWDFRNTKKSYPTVIENKILNAGDYFNFEGYRNYFIPDKSAINSNVVKDNQSAYIYIDKLTTTNFISTNYKELIGSQIKIVASDGFELKSDVIDSNGVSYAITKPNGYAILKTV</sequence>